<keyword evidence="4" id="KW-0418">Kinase</keyword>
<dbReference type="Gene3D" id="3.30.565.10">
    <property type="entry name" value="Histidine kinase-like ATPase, C-terminal domain"/>
    <property type="match status" value="1"/>
</dbReference>
<protein>
    <submittedName>
        <fullName evidence="4">Sensor histidine kinase</fullName>
    </submittedName>
</protein>
<reference evidence="4 5" key="1">
    <citation type="submission" date="2019-01" db="EMBL/GenBank/DDBJ databases">
        <title>Genome sequencing of strain FW100M-2.</title>
        <authorList>
            <person name="Heo J."/>
            <person name="Kim S.-J."/>
            <person name="Kim J.-S."/>
            <person name="Hong S.-B."/>
            <person name="Kwon S.-W."/>
        </authorList>
    </citation>
    <scope>NUCLEOTIDE SEQUENCE [LARGE SCALE GENOMIC DNA]</scope>
    <source>
        <strain evidence="4 5">FW100M-2</strain>
    </source>
</reference>
<keyword evidence="1" id="KW-0812">Transmembrane</keyword>
<dbReference type="GO" id="GO:0016020">
    <property type="term" value="C:membrane"/>
    <property type="evidence" value="ECO:0007669"/>
    <property type="project" value="InterPro"/>
</dbReference>
<feature type="transmembrane region" description="Helical" evidence="1">
    <location>
        <begin position="20"/>
        <end position="41"/>
    </location>
</feature>
<dbReference type="GO" id="GO:0000155">
    <property type="term" value="F:phosphorelay sensor kinase activity"/>
    <property type="evidence" value="ECO:0007669"/>
    <property type="project" value="InterPro"/>
</dbReference>
<dbReference type="AlphaFoldDB" id="A0A4P6F1Q0"/>
<dbReference type="Pfam" id="PF06580">
    <property type="entry name" value="His_kinase"/>
    <property type="match status" value="1"/>
</dbReference>
<dbReference type="SUPFAM" id="SSF55874">
    <property type="entry name" value="ATPase domain of HSP90 chaperone/DNA topoisomerase II/histidine kinase"/>
    <property type="match status" value="1"/>
</dbReference>
<evidence type="ECO:0000313" key="4">
    <source>
        <dbReference type="EMBL" id="QAY68593.1"/>
    </source>
</evidence>
<dbReference type="InterPro" id="IPR010559">
    <property type="entry name" value="Sig_transdc_His_kin_internal"/>
</dbReference>
<keyword evidence="1" id="KW-1133">Transmembrane helix</keyword>
<proteinExistence type="predicted"/>
<keyword evidence="5" id="KW-1185">Reference proteome</keyword>
<dbReference type="Pfam" id="PF02518">
    <property type="entry name" value="HATPase_c"/>
    <property type="match status" value="1"/>
</dbReference>
<dbReference type="PANTHER" id="PTHR34220:SF7">
    <property type="entry name" value="SENSOR HISTIDINE KINASE YPDA"/>
    <property type="match status" value="1"/>
</dbReference>
<dbReference type="InterPro" id="IPR036890">
    <property type="entry name" value="HATPase_C_sf"/>
</dbReference>
<feature type="domain" description="Histidine kinase/HSP90-like ATPase" evidence="2">
    <location>
        <begin position="463"/>
        <end position="570"/>
    </location>
</feature>
<feature type="domain" description="Signal transduction histidine kinase internal region" evidence="3">
    <location>
        <begin position="366"/>
        <end position="443"/>
    </location>
</feature>
<accession>A0A4P6F1Q0</accession>
<keyword evidence="4" id="KW-0808">Transferase</keyword>
<keyword evidence="1" id="KW-0472">Membrane</keyword>
<dbReference type="Proteomes" id="UP000293568">
    <property type="component" value="Chromosome"/>
</dbReference>
<dbReference type="PANTHER" id="PTHR34220">
    <property type="entry name" value="SENSOR HISTIDINE KINASE YPDA"/>
    <property type="match status" value="1"/>
</dbReference>
<name>A0A4P6F1Q0_9BACL</name>
<evidence type="ECO:0000259" key="2">
    <source>
        <dbReference type="Pfam" id="PF02518"/>
    </source>
</evidence>
<evidence type="ECO:0000259" key="3">
    <source>
        <dbReference type="Pfam" id="PF06580"/>
    </source>
</evidence>
<organism evidence="4 5">
    <name type="scientific">Paenibacillus protaetiae</name>
    <dbReference type="NCBI Taxonomy" id="2509456"/>
    <lineage>
        <taxon>Bacteria</taxon>
        <taxon>Bacillati</taxon>
        <taxon>Bacillota</taxon>
        <taxon>Bacilli</taxon>
        <taxon>Bacillales</taxon>
        <taxon>Paenibacillaceae</taxon>
        <taxon>Paenibacillus</taxon>
    </lineage>
</organism>
<dbReference type="EMBL" id="CP035492">
    <property type="protein sequence ID" value="QAY68593.1"/>
    <property type="molecule type" value="Genomic_DNA"/>
</dbReference>
<evidence type="ECO:0000256" key="1">
    <source>
        <dbReference type="SAM" id="Phobius"/>
    </source>
</evidence>
<gene>
    <name evidence="4" type="ORF">ET464_17650</name>
</gene>
<dbReference type="InterPro" id="IPR003594">
    <property type="entry name" value="HATPase_dom"/>
</dbReference>
<dbReference type="KEGG" id="pprt:ET464_17650"/>
<dbReference type="OrthoDB" id="759642at2"/>
<evidence type="ECO:0000313" key="5">
    <source>
        <dbReference type="Proteomes" id="UP000293568"/>
    </source>
</evidence>
<feature type="transmembrane region" description="Helical" evidence="1">
    <location>
        <begin position="275"/>
        <end position="299"/>
    </location>
</feature>
<sequence>MAKPAENKLYSIQHYVKIMLFISFSALVLDFAISITSITIVKQQSTRSLQDTADLYINQINKDFNYINHFMGWTLANDENVEIMQKNDINSTKFIKANSDLFKRVVELQKIYGPDYNFFLYFNKLDFMSNFTPMNMKYTEYQSLKNQIIKMVNDRSIYDQYYSNWSTIDLMGTYYVINIVPYHDTYMIGLISADDLILPLHQLNLGENGFASLVDEKGVRITSPISSKGTVVSGDEAHSIVSDFMHTRTTVNADFTNASFYVELIIQFGAFEKIMIAQLLIILLAVIIACNLSFILIYFKKKVLTPIKSFSYNLTFWTGDGEPLDVESSKIFELEKANKQFLTLVTQIKKYKIDIYERELEKQRIQLNFMKLQIKPHFFLNCLTSIYSMAQMQMHEEIEQMSLSTSKYFRYIFQNDQDFVRLEDELEHIRIYLDIQKHRYRDAFVYQIRQSDPSRGVKIPPLVLQTFIENAIKYAVSRETQVQIALTVDRQFMDEQFMTVIRITDTGPGFPQQELEQLAAGQPLDQTSGTHIGITNTVQRLEFLYQNKAIVHFSNTAQGGASVVLWLPDPPAEPLRMEA</sequence>
<dbReference type="InterPro" id="IPR050640">
    <property type="entry name" value="Bact_2-comp_sensor_kinase"/>
</dbReference>